<dbReference type="RefSeq" id="WP_345367867.1">
    <property type="nucleotide sequence ID" value="NZ_BAABII010000020.1"/>
</dbReference>
<evidence type="ECO:0000256" key="1">
    <source>
        <dbReference type="SAM" id="MobiDB-lite"/>
    </source>
</evidence>
<name>A0ABV4CBQ6_9PSEU</name>
<sequence>MAEPDSTAIRSGARTEPADEISRVVLAHPAVARMHPGRFGETATPLPGRRVDGVRLREDGGVEVSVVVRLGPPLPEIIGELRTAIGSTTGAMPVDITIADVVTD</sequence>
<organism evidence="2 3">
    <name type="scientific">Saccharopolyspora cebuensis</name>
    <dbReference type="NCBI Taxonomy" id="418759"/>
    <lineage>
        <taxon>Bacteria</taxon>
        <taxon>Bacillati</taxon>
        <taxon>Actinomycetota</taxon>
        <taxon>Actinomycetes</taxon>
        <taxon>Pseudonocardiales</taxon>
        <taxon>Pseudonocardiaceae</taxon>
        <taxon>Saccharopolyspora</taxon>
    </lineage>
</organism>
<dbReference type="Proteomes" id="UP001564626">
    <property type="component" value="Unassembled WGS sequence"/>
</dbReference>
<evidence type="ECO:0008006" key="4">
    <source>
        <dbReference type="Google" id="ProtNLM"/>
    </source>
</evidence>
<keyword evidence="3" id="KW-1185">Reference proteome</keyword>
<evidence type="ECO:0000313" key="3">
    <source>
        <dbReference type="Proteomes" id="UP001564626"/>
    </source>
</evidence>
<dbReference type="EMBL" id="JBGEHV010000004">
    <property type="protein sequence ID" value="MEY8038545.1"/>
    <property type="molecule type" value="Genomic_DNA"/>
</dbReference>
<accession>A0ABV4CBQ6</accession>
<protein>
    <recommendedName>
        <fullName evidence="4">Asp23/Gls24 family envelope stress response protein</fullName>
    </recommendedName>
</protein>
<comment type="caution">
    <text evidence="2">The sequence shown here is derived from an EMBL/GenBank/DDBJ whole genome shotgun (WGS) entry which is preliminary data.</text>
</comment>
<evidence type="ECO:0000313" key="2">
    <source>
        <dbReference type="EMBL" id="MEY8038545.1"/>
    </source>
</evidence>
<reference evidence="2 3" key="1">
    <citation type="submission" date="2024-08" db="EMBL/GenBank/DDBJ databases">
        <title>Genome mining of Saccharopolyspora cebuensis PGLac3 from Nigerian medicinal plant.</title>
        <authorList>
            <person name="Ezeobiora C.E."/>
            <person name="Igbokwe N.H."/>
            <person name="Amin D.H."/>
            <person name="Mendie U.E."/>
        </authorList>
    </citation>
    <scope>NUCLEOTIDE SEQUENCE [LARGE SCALE GENOMIC DNA]</scope>
    <source>
        <strain evidence="2 3">PGLac3</strain>
    </source>
</reference>
<gene>
    <name evidence="2" type="ORF">AB8O55_03990</name>
</gene>
<feature type="region of interest" description="Disordered" evidence="1">
    <location>
        <begin position="1"/>
        <end position="21"/>
    </location>
</feature>
<proteinExistence type="predicted"/>